<evidence type="ECO:0000313" key="1">
    <source>
        <dbReference type="EMBL" id="QHS97265.1"/>
    </source>
</evidence>
<reference evidence="1" key="1">
    <citation type="journal article" date="2020" name="Nature">
        <title>Giant virus diversity and host interactions through global metagenomics.</title>
        <authorList>
            <person name="Schulz F."/>
            <person name="Roux S."/>
            <person name="Paez-Espino D."/>
            <person name="Jungbluth S."/>
            <person name="Walsh D.A."/>
            <person name="Denef V.J."/>
            <person name="McMahon K.D."/>
            <person name="Konstantinidis K.T."/>
            <person name="Eloe-Fadrosh E.A."/>
            <person name="Kyrpides N.C."/>
            <person name="Woyke T."/>
        </authorList>
    </citation>
    <scope>NUCLEOTIDE SEQUENCE</scope>
    <source>
        <strain evidence="1">GVMAG-M-3300020169-51</strain>
    </source>
</reference>
<sequence length="89" mass="10942">MLFVFSILLLFIQANCLSYKPRIYNRIPEFYVQDRIINFIQRNRINNCYEHLENDHLLLLKCYKFNKLFDVEINIKPAYKKNNYVSIYI</sequence>
<organism evidence="1">
    <name type="scientific">viral metagenome</name>
    <dbReference type="NCBI Taxonomy" id="1070528"/>
    <lineage>
        <taxon>unclassified sequences</taxon>
        <taxon>metagenomes</taxon>
        <taxon>organismal metagenomes</taxon>
    </lineage>
</organism>
<protein>
    <submittedName>
        <fullName evidence="1">Uncharacterized protein</fullName>
    </submittedName>
</protein>
<dbReference type="EMBL" id="MN739292">
    <property type="protein sequence ID" value="QHS97265.1"/>
    <property type="molecule type" value="Genomic_DNA"/>
</dbReference>
<dbReference type="AlphaFoldDB" id="A0A6C0BXV6"/>
<name>A0A6C0BXV6_9ZZZZ</name>
<accession>A0A6C0BXV6</accession>
<proteinExistence type="predicted"/>